<dbReference type="Proteomes" id="UP000034006">
    <property type="component" value="Unassembled WGS sequence"/>
</dbReference>
<evidence type="ECO:0000256" key="1">
    <source>
        <dbReference type="SAM" id="Phobius"/>
    </source>
</evidence>
<keyword evidence="1" id="KW-0472">Membrane</keyword>
<gene>
    <name evidence="2" type="ORF">UW44_C0008G0122</name>
</gene>
<evidence type="ECO:0000313" key="3">
    <source>
        <dbReference type="Proteomes" id="UP000034006"/>
    </source>
</evidence>
<comment type="caution">
    <text evidence="2">The sequence shown here is derived from an EMBL/GenBank/DDBJ whole genome shotgun (WGS) entry which is preliminary data.</text>
</comment>
<dbReference type="STRING" id="1618387.UW44_C0008G0122"/>
<proteinExistence type="predicted"/>
<accession>A0A0G1HXY2</accession>
<organism evidence="2 3">
    <name type="scientific">Candidatus Collierbacteria bacterium GW2011_GWB2_44_22</name>
    <dbReference type="NCBI Taxonomy" id="1618387"/>
    <lineage>
        <taxon>Bacteria</taxon>
        <taxon>Candidatus Collieribacteriota</taxon>
    </lineage>
</organism>
<dbReference type="EMBL" id="LCIH01000008">
    <property type="protein sequence ID" value="KKT51800.1"/>
    <property type="molecule type" value="Genomic_DNA"/>
</dbReference>
<keyword evidence="1" id="KW-0812">Transmembrane</keyword>
<feature type="transmembrane region" description="Helical" evidence="1">
    <location>
        <begin position="38"/>
        <end position="55"/>
    </location>
</feature>
<dbReference type="AlphaFoldDB" id="A0A0G1HXY2"/>
<evidence type="ECO:0000313" key="2">
    <source>
        <dbReference type="EMBL" id="KKT51800.1"/>
    </source>
</evidence>
<keyword evidence="1" id="KW-1133">Transmembrane helix</keyword>
<reference evidence="2 3" key="1">
    <citation type="journal article" date="2015" name="Nature">
        <title>rRNA introns, odd ribosomes, and small enigmatic genomes across a large radiation of phyla.</title>
        <authorList>
            <person name="Brown C.T."/>
            <person name="Hug L.A."/>
            <person name="Thomas B.C."/>
            <person name="Sharon I."/>
            <person name="Castelle C.J."/>
            <person name="Singh A."/>
            <person name="Wilkins M.J."/>
            <person name="Williams K.H."/>
            <person name="Banfield J.F."/>
        </authorList>
    </citation>
    <scope>NUCLEOTIDE SEQUENCE [LARGE SCALE GENOMIC DNA]</scope>
</reference>
<sequence>MSEIVHGNENFHGTLKSMVHADYFTNSYIPTMVYTDRFYYFFLYIMGVWYAFNAGSC</sequence>
<protein>
    <submittedName>
        <fullName evidence="2">Uncharacterized protein</fullName>
    </submittedName>
</protein>
<name>A0A0G1HXY2_9BACT</name>